<dbReference type="WBParaSite" id="JU765_v2.g6626.t1">
    <property type="protein sequence ID" value="JU765_v2.g6626.t1"/>
    <property type="gene ID" value="JU765_v2.g6626"/>
</dbReference>
<sequence>MSSSPKLAIQNWKKGVIYLIQCPRAASIPSLSPFSFKLETFIKFVGLPYSNLNNEMKIKSAKGQIPFIELNGQQHADSGNIMRVLIKEYNLPIDADLNPKQIADATAYTLLLEESLFRAILYMRVQDLSWLFSADKGMLRNFTGVKKCMVSNFGPKMFKKQLQKSLQIQGMGRNSLQEVVEIMKRDLSALSNLLGDKPYFFGNKPTSFDATAFGQLAQVFYTPQPVDDVVNFAEKTTPNLKAFVERIKKQYWPEWDEVTRTLSMDNGKSA</sequence>
<protein>
    <submittedName>
        <fullName evidence="2">Glutathione S-transferase</fullName>
    </submittedName>
</protein>
<organism evidence="1 2">
    <name type="scientific">Panagrolaimus sp. JU765</name>
    <dbReference type="NCBI Taxonomy" id="591449"/>
    <lineage>
        <taxon>Eukaryota</taxon>
        <taxon>Metazoa</taxon>
        <taxon>Ecdysozoa</taxon>
        <taxon>Nematoda</taxon>
        <taxon>Chromadorea</taxon>
        <taxon>Rhabditida</taxon>
        <taxon>Tylenchina</taxon>
        <taxon>Panagrolaimomorpha</taxon>
        <taxon>Panagrolaimoidea</taxon>
        <taxon>Panagrolaimidae</taxon>
        <taxon>Panagrolaimus</taxon>
    </lineage>
</organism>
<evidence type="ECO:0000313" key="2">
    <source>
        <dbReference type="WBParaSite" id="JU765_v2.g6626.t1"/>
    </source>
</evidence>
<name>A0AC34RG90_9BILA</name>
<proteinExistence type="predicted"/>
<evidence type="ECO:0000313" key="1">
    <source>
        <dbReference type="Proteomes" id="UP000887576"/>
    </source>
</evidence>
<dbReference type="Proteomes" id="UP000887576">
    <property type="component" value="Unplaced"/>
</dbReference>
<reference evidence="2" key="1">
    <citation type="submission" date="2022-11" db="UniProtKB">
        <authorList>
            <consortium name="WormBaseParasite"/>
        </authorList>
    </citation>
    <scope>IDENTIFICATION</scope>
</reference>
<accession>A0AC34RG90</accession>